<dbReference type="RefSeq" id="WP_381260015.1">
    <property type="nucleotide sequence ID" value="NZ_JBHTBI010000038.1"/>
</dbReference>
<comment type="caution">
    <text evidence="3">The sequence shown here is derived from an EMBL/GenBank/DDBJ whole genome shotgun (WGS) entry which is preliminary data.</text>
</comment>
<evidence type="ECO:0000313" key="3">
    <source>
        <dbReference type="EMBL" id="MFD0283234.1"/>
    </source>
</evidence>
<protein>
    <submittedName>
        <fullName evidence="3">ABC transporter</fullName>
    </submittedName>
</protein>
<feature type="transmembrane region" description="Helical" evidence="2">
    <location>
        <begin position="143"/>
        <end position="163"/>
    </location>
</feature>
<feature type="transmembrane region" description="Helical" evidence="2">
    <location>
        <begin position="48"/>
        <end position="66"/>
    </location>
</feature>
<evidence type="ECO:0000256" key="1">
    <source>
        <dbReference type="SAM" id="MobiDB-lite"/>
    </source>
</evidence>
<feature type="transmembrane region" description="Helical" evidence="2">
    <location>
        <begin position="175"/>
        <end position="193"/>
    </location>
</feature>
<evidence type="ECO:0000313" key="4">
    <source>
        <dbReference type="Proteomes" id="UP001596957"/>
    </source>
</evidence>
<keyword evidence="2" id="KW-0812">Transmembrane</keyword>
<gene>
    <name evidence="3" type="ORF">ACFQZP_16420</name>
</gene>
<organism evidence="3 4">
    <name type="scientific">Streptomyces lutosisoli</name>
    <dbReference type="NCBI Taxonomy" id="2665721"/>
    <lineage>
        <taxon>Bacteria</taxon>
        <taxon>Bacillati</taxon>
        <taxon>Actinomycetota</taxon>
        <taxon>Actinomycetes</taxon>
        <taxon>Kitasatosporales</taxon>
        <taxon>Streptomycetaceae</taxon>
        <taxon>Streptomyces</taxon>
    </lineage>
</organism>
<reference evidence="4" key="1">
    <citation type="journal article" date="2019" name="Int. J. Syst. Evol. Microbiol.">
        <title>The Global Catalogue of Microorganisms (GCM) 10K type strain sequencing project: providing services to taxonomists for standard genome sequencing and annotation.</title>
        <authorList>
            <consortium name="The Broad Institute Genomics Platform"/>
            <consortium name="The Broad Institute Genome Sequencing Center for Infectious Disease"/>
            <person name="Wu L."/>
            <person name="Ma J."/>
        </authorList>
    </citation>
    <scope>NUCLEOTIDE SEQUENCE [LARGE SCALE GENOMIC DNA]</scope>
    <source>
        <strain evidence="4">CGMCC 4.7198</strain>
    </source>
</reference>
<feature type="transmembrane region" description="Helical" evidence="2">
    <location>
        <begin position="72"/>
        <end position="94"/>
    </location>
</feature>
<proteinExistence type="predicted"/>
<feature type="transmembrane region" description="Helical" evidence="2">
    <location>
        <begin position="213"/>
        <end position="230"/>
    </location>
</feature>
<evidence type="ECO:0000256" key="2">
    <source>
        <dbReference type="SAM" id="Phobius"/>
    </source>
</evidence>
<feature type="region of interest" description="Disordered" evidence="1">
    <location>
        <begin position="1"/>
        <end position="25"/>
    </location>
</feature>
<keyword evidence="2" id="KW-1133">Transmembrane helix</keyword>
<dbReference type="EMBL" id="JBHTEC010000001">
    <property type="protein sequence ID" value="MFD0283234.1"/>
    <property type="molecule type" value="Genomic_DNA"/>
</dbReference>
<keyword evidence="2" id="KW-0472">Membrane</keyword>
<name>A0ABW2VHP2_9ACTN</name>
<keyword evidence="4" id="KW-1185">Reference proteome</keyword>
<feature type="transmembrane region" description="Helical" evidence="2">
    <location>
        <begin position="115"/>
        <end position="137"/>
    </location>
</feature>
<accession>A0ABW2VHP2</accession>
<sequence>MRTAVTGEASGTGTPAPERTPDTPATRRPYALLRALARPVWRTLPRRALATGAVLGLLLAGIPRMLSAPADGWLCLSVLRAAALAFGLGLAFLLDDPARHTTAAVPARRPMRTGLRMALVAPLAALWWTAALLLVPAQGRPPVGAVTLEAAATAVLALAAATLAVRYTETAEPGIAVSSGLVGTALGAALLLPDRWELFVAVTDPRWDAAHQRWAGILAVAALVVVCRMAEPTQRWRVTSFAHR</sequence>
<dbReference type="Proteomes" id="UP001596957">
    <property type="component" value="Unassembled WGS sequence"/>
</dbReference>